<evidence type="ECO:0000313" key="2">
    <source>
        <dbReference type="Proteomes" id="UP000381093"/>
    </source>
</evidence>
<gene>
    <name evidence="1" type="ORF">PS710_05716</name>
</gene>
<name>A0A5E7FJI8_PSEFL</name>
<dbReference type="InterPro" id="IPR037883">
    <property type="entry name" value="Knr4/Smi1-like_sf"/>
</dbReference>
<protein>
    <recommendedName>
        <fullName evidence="3">SMI1/KNR4 family protein</fullName>
    </recommendedName>
</protein>
<dbReference type="Proteomes" id="UP000381093">
    <property type="component" value="Unassembled WGS sequence"/>
</dbReference>
<dbReference type="Gene3D" id="3.40.1580.10">
    <property type="entry name" value="SMI1/KNR4-like"/>
    <property type="match status" value="1"/>
</dbReference>
<dbReference type="EMBL" id="CABVHW010000031">
    <property type="protein sequence ID" value="VVO39465.1"/>
    <property type="molecule type" value="Genomic_DNA"/>
</dbReference>
<sequence>MNVRYTEKNPPADVEQITRTAQQLSIKPGSWITRFWSSCDGAMIEDLVKIYSTDEIAERQQTYEIAEYFPGYLLIGDDSGGRLVLVDRSAMERFYLLGSGCPSITDGLAFSSMDALIKDVVG</sequence>
<organism evidence="1 2">
    <name type="scientific">Pseudomonas fluorescens</name>
    <dbReference type="NCBI Taxonomy" id="294"/>
    <lineage>
        <taxon>Bacteria</taxon>
        <taxon>Pseudomonadati</taxon>
        <taxon>Pseudomonadota</taxon>
        <taxon>Gammaproteobacteria</taxon>
        <taxon>Pseudomonadales</taxon>
        <taxon>Pseudomonadaceae</taxon>
        <taxon>Pseudomonas</taxon>
    </lineage>
</organism>
<reference evidence="1 2" key="1">
    <citation type="submission" date="2019-09" db="EMBL/GenBank/DDBJ databases">
        <authorList>
            <person name="Chandra G."/>
            <person name="Truman W A."/>
        </authorList>
    </citation>
    <scope>NUCLEOTIDE SEQUENCE [LARGE SCALE GENOMIC DNA]</scope>
    <source>
        <strain evidence="1">PS710</strain>
    </source>
</reference>
<evidence type="ECO:0000313" key="1">
    <source>
        <dbReference type="EMBL" id="VVO39465.1"/>
    </source>
</evidence>
<dbReference type="AlphaFoldDB" id="A0A5E7FJI8"/>
<accession>A0A5E7FJI8</accession>
<proteinExistence type="predicted"/>
<evidence type="ECO:0008006" key="3">
    <source>
        <dbReference type="Google" id="ProtNLM"/>
    </source>
</evidence>
<dbReference type="RefSeq" id="WP_150767485.1">
    <property type="nucleotide sequence ID" value="NZ_CABVHW010000031.1"/>
</dbReference>